<reference evidence="2 3" key="1">
    <citation type="journal article" date="2021" name="Int. J. Syst. Evol. Microbiol.">
        <title>Amazonocrinis nigriterrae gen. nov., sp. nov., Atlanticothrix silvestris gen. nov., sp. nov. and Dendronalium phyllosphericum gen. nov., sp. nov., nostocacean cyanobacteria from Brazilian environments.</title>
        <authorList>
            <person name="Alvarenga D.O."/>
            <person name="Andreote A.P.D."/>
            <person name="Branco L.H.Z."/>
            <person name="Delbaje E."/>
            <person name="Cruz R.B."/>
            <person name="Varani A.M."/>
            <person name="Fiore M.F."/>
        </authorList>
    </citation>
    <scope>NUCLEOTIDE SEQUENCE [LARGE SCALE GENOMIC DNA]</scope>
    <source>
        <strain evidence="2 3">CENA369</strain>
    </source>
</reference>
<protein>
    <submittedName>
        <fullName evidence="2">VWA domain-containing protein</fullName>
    </submittedName>
</protein>
<dbReference type="InterPro" id="IPR019303">
    <property type="entry name" value="vWA_TerF_C"/>
</dbReference>
<proteinExistence type="predicted"/>
<name>A0A8J7I737_9NOST</name>
<keyword evidence="3" id="KW-1185">Reference proteome</keyword>
<dbReference type="AlphaFoldDB" id="A0A8J7I737"/>
<dbReference type="EMBL" id="JAECZA010000103">
    <property type="protein sequence ID" value="MBH8575108.1"/>
    <property type="molecule type" value="Genomic_DNA"/>
</dbReference>
<dbReference type="Pfam" id="PF10138">
    <property type="entry name" value="vWA-TerF-like"/>
    <property type="match status" value="1"/>
</dbReference>
<organism evidence="2 3">
    <name type="scientific">Dendronalium phyllosphericum CENA369</name>
    <dbReference type="NCBI Taxonomy" id="1725256"/>
    <lineage>
        <taxon>Bacteria</taxon>
        <taxon>Bacillati</taxon>
        <taxon>Cyanobacteriota</taxon>
        <taxon>Cyanophyceae</taxon>
        <taxon>Nostocales</taxon>
        <taxon>Nostocaceae</taxon>
        <taxon>Dendronalium</taxon>
        <taxon>Dendronalium phyllosphericum</taxon>
    </lineage>
</organism>
<evidence type="ECO:0000313" key="3">
    <source>
        <dbReference type="Proteomes" id="UP000662314"/>
    </source>
</evidence>
<dbReference type="Proteomes" id="UP000662314">
    <property type="component" value="Unassembled WGS sequence"/>
</dbReference>
<gene>
    <name evidence="2" type="ORF">I8752_19230</name>
</gene>
<comment type="caution">
    <text evidence="2">The sequence shown here is derived from an EMBL/GenBank/DDBJ whole genome shotgun (WGS) entry which is preliminary data.</text>
</comment>
<feature type="domain" description="vWA found in TerF C terminus" evidence="1">
    <location>
        <begin position="1"/>
        <end position="46"/>
    </location>
</feature>
<accession>A0A8J7I737</accession>
<evidence type="ECO:0000259" key="1">
    <source>
        <dbReference type="Pfam" id="PF10138"/>
    </source>
</evidence>
<dbReference type="RefSeq" id="WP_214433902.1">
    <property type="nucleotide sequence ID" value="NZ_CAWPUQ010000006.1"/>
</dbReference>
<sequence length="49" mass="5705">MNGRIIDNANFFHVDDLIKITDEQLYERLLNEFPAWIREARAKGILSAS</sequence>
<evidence type="ECO:0000313" key="2">
    <source>
        <dbReference type="EMBL" id="MBH8575108.1"/>
    </source>
</evidence>